<keyword evidence="3" id="KW-1185">Reference proteome</keyword>
<comment type="caution">
    <text evidence="2">The sequence shown here is derived from an EMBL/GenBank/DDBJ whole genome shotgun (WGS) entry which is preliminary data.</text>
</comment>
<feature type="chain" id="PRO_5043463839" evidence="1">
    <location>
        <begin position="19"/>
        <end position="145"/>
    </location>
</feature>
<proteinExistence type="predicted"/>
<name>A0AAW1X6Z9_RUBAR</name>
<keyword evidence="1" id="KW-0732">Signal</keyword>
<evidence type="ECO:0000256" key="1">
    <source>
        <dbReference type="SAM" id="SignalP"/>
    </source>
</evidence>
<dbReference type="EMBL" id="JBEDUW010000004">
    <property type="protein sequence ID" value="KAK9932185.1"/>
    <property type="molecule type" value="Genomic_DNA"/>
</dbReference>
<evidence type="ECO:0000313" key="3">
    <source>
        <dbReference type="Proteomes" id="UP001457282"/>
    </source>
</evidence>
<dbReference type="Proteomes" id="UP001457282">
    <property type="component" value="Unassembled WGS sequence"/>
</dbReference>
<gene>
    <name evidence="2" type="ORF">M0R45_019432</name>
</gene>
<evidence type="ECO:0000313" key="2">
    <source>
        <dbReference type="EMBL" id="KAK9932185.1"/>
    </source>
</evidence>
<feature type="signal peptide" evidence="1">
    <location>
        <begin position="1"/>
        <end position="18"/>
    </location>
</feature>
<dbReference type="AlphaFoldDB" id="A0AAW1X6Z9"/>
<sequence>MAWVSLIAAAAQLFGGWADWIDGGRAAVVWKSGQQHGHGSRERRRRDGLGTDCLRNGAAVLVHLFVSVCDIGAEKVRPVMRLNLMVRMAGDGELVIIAVRALCTGIFEMVEELLVCLAELGLMDGEFELEKKGSELGLCRNDVRR</sequence>
<reference evidence="2 3" key="1">
    <citation type="journal article" date="2023" name="G3 (Bethesda)">
        <title>A chromosome-length genome assembly and annotation of blackberry (Rubus argutus, cv. 'Hillquist').</title>
        <authorList>
            <person name="Bruna T."/>
            <person name="Aryal R."/>
            <person name="Dudchenko O."/>
            <person name="Sargent D.J."/>
            <person name="Mead D."/>
            <person name="Buti M."/>
            <person name="Cavallini A."/>
            <person name="Hytonen T."/>
            <person name="Andres J."/>
            <person name="Pham M."/>
            <person name="Weisz D."/>
            <person name="Mascagni F."/>
            <person name="Usai G."/>
            <person name="Natali L."/>
            <person name="Bassil N."/>
            <person name="Fernandez G.E."/>
            <person name="Lomsadze A."/>
            <person name="Armour M."/>
            <person name="Olukolu B."/>
            <person name="Poorten T."/>
            <person name="Britton C."/>
            <person name="Davik J."/>
            <person name="Ashrafi H."/>
            <person name="Aiden E.L."/>
            <person name="Borodovsky M."/>
            <person name="Worthington M."/>
        </authorList>
    </citation>
    <scope>NUCLEOTIDE SEQUENCE [LARGE SCALE GENOMIC DNA]</scope>
    <source>
        <strain evidence="2">PI 553951</strain>
    </source>
</reference>
<protein>
    <submittedName>
        <fullName evidence="2">Uncharacterized protein</fullName>
    </submittedName>
</protein>
<organism evidence="2 3">
    <name type="scientific">Rubus argutus</name>
    <name type="common">Southern blackberry</name>
    <dbReference type="NCBI Taxonomy" id="59490"/>
    <lineage>
        <taxon>Eukaryota</taxon>
        <taxon>Viridiplantae</taxon>
        <taxon>Streptophyta</taxon>
        <taxon>Embryophyta</taxon>
        <taxon>Tracheophyta</taxon>
        <taxon>Spermatophyta</taxon>
        <taxon>Magnoliopsida</taxon>
        <taxon>eudicotyledons</taxon>
        <taxon>Gunneridae</taxon>
        <taxon>Pentapetalae</taxon>
        <taxon>rosids</taxon>
        <taxon>fabids</taxon>
        <taxon>Rosales</taxon>
        <taxon>Rosaceae</taxon>
        <taxon>Rosoideae</taxon>
        <taxon>Rosoideae incertae sedis</taxon>
        <taxon>Rubus</taxon>
    </lineage>
</organism>
<accession>A0AAW1X6Z9</accession>